<organism evidence="4 5">
    <name type="scientific">Coprinellus micaceus</name>
    <name type="common">Glistening ink-cap mushroom</name>
    <name type="synonym">Coprinus micaceus</name>
    <dbReference type="NCBI Taxonomy" id="71717"/>
    <lineage>
        <taxon>Eukaryota</taxon>
        <taxon>Fungi</taxon>
        <taxon>Dikarya</taxon>
        <taxon>Basidiomycota</taxon>
        <taxon>Agaricomycotina</taxon>
        <taxon>Agaricomycetes</taxon>
        <taxon>Agaricomycetidae</taxon>
        <taxon>Agaricales</taxon>
        <taxon>Agaricineae</taxon>
        <taxon>Psathyrellaceae</taxon>
        <taxon>Coprinellus</taxon>
    </lineage>
</organism>
<dbReference type="GO" id="GO:0005524">
    <property type="term" value="F:ATP binding"/>
    <property type="evidence" value="ECO:0007669"/>
    <property type="project" value="UniProtKB-UniRule"/>
</dbReference>
<keyword evidence="5" id="KW-1185">Reference proteome</keyword>
<dbReference type="InterPro" id="IPR000719">
    <property type="entry name" value="Prot_kinase_dom"/>
</dbReference>
<dbReference type="PANTHER" id="PTHR11909">
    <property type="entry name" value="CASEIN KINASE-RELATED"/>
    <property type="match status" value="1"/>
</dbReference>
<dbReference type="OrthoDB" id="5979581at2759"/>
<dbReference type="GO" id="GO:0004672">
    <property type="term" value="F:protein kinase activity"/>
    <property type="evidence" value="ECO:0007669"/>
    <property type="project" value="InterPro"/>
</dbReference>
<proteinExistence type="predicted"/>
<keyword evidence="4" id="KW-0418">Kinase</keyword>
<keyword evidence="1" id="KW-0067">ATP-binding</keyword>
<evidence type="ECO:0000256" key="1">
    <source>
        <dbReference type="PROSITE-ProRule" id="PRU10141"/>
    </source>
</evidence>
<dbReference type="Pfam" id="PF00069">
    <property type="entry name" value="Pkinase"/>
    <property type="match status" value="1"/>
</dbReference>
<dbReference type="STRING" id="71717.A0A4Y7U0H8"/>
<dbReference type="AlphaFoldDB" id="A0A4Y7U0H8"/>
<comment type="caution">
    <text evidence="4">The sequence shown here is derived from an EMBL/GenBank/DDBJ whole genome shotgun (WGS) entry which is preliminary data.</text>
</comment>
<dbReference type="PROSITE" id="PS00107">
    <property type="entry name" value="PROTEIN_KINASE_ATP"/>
    <property type="match status" value="1"/>
</dbReference>
<dbReference type="CDD" id="cd14016">
    <property type="entry name" value="STKc_CK1"/>
    <property type="match status" value="1"/>
</dbReference>
<evidence type="ECO:0000259" key="3">
    <source>
        <dbReference type="PROSITE" id="PS50011"/>
    </source>
</evidence>
<keyword evidence="1" id="KW-0547">Nucleotide-binding</keyword>
<dbReference type="InterPro" id="IPR011009">
    <property type="entry name" value="Kinase-like_dom_sf"/>
</dbReference>
<dbReference type="Proteomes" id="UP000298030">
    <property type="component" value="Unassembled WGS sequence"/>
</dbReference>
<name>A0A4Y7U0H8_COPMI</name>
<dbReference type="PROSITE" id="PS50011">
    <property type="entry name" value="PROTEIN_KINASE_DOM"/>
    <property type="match status" value="1"/>
</dbReference>
<dbReference type="InterPro" id="IPR017441">
    <property type="entry name" value="Protein_kinase_ATP_BS"/>
</dbReference>
<protein>
    <submittedName>
        <fullName evidence="4">Kinase-like protein</fullName>
    </submittedName>
</protein>
<dbReference type="EMBL" id="QPFP01000001">
    <property type="protein sequence ID" value="TEB39933.1"/>
    <property type="molecule type" value="Genomic_DNA"/>
</dbReference>
<dbReference type="Gene3D" id="1.10.510.10">
    <property type="entry name" value="Transferase(Phosphotransferase) domain 1"/>
    <property type="match status" value="1"/>
</dbReference>
<evidence type="ECO:0000313" key="4">
    <source>
        <dbReference type="EMBL" id="TEB39933.1"/>
    </source>
</evidence>
<keyword evidence="4" id="KW-0808">Transferase</keyword>
<accession>A0A4Y7U0H8</accession>
<evidence type="ECO:0000313" key="5">
    <source>
        <dbReference type="Proteomes" id="UP000298030"/>
    </source>
</evidence>
<feature type="binding site" evidence="1">
    <location>
        <position position="66"/>
    </location>
    <ligand>
        <name>ATP</name>
        <dbReference type="ChEBI" id="CHEBI:30616"/>
    </ligand>
</feature>
<feature type="compositionally biased region" description="Low complexity" evidence="2">
    <location>
        <begin position="1"/>
        <end position="13"/>
    </location>
</feature>
<sequence length="548" mass="61014">MSDSEYSSPYTSESESDDEPTPPPAQAPIPRFLGNWELVQVLGSGYSGSIYRAVNVHQRSSVVALKVQRVDHECPTNRYERYLYPFLQGGKGMPRLYAGFVHDQWDCLAIELLGPSLDSLYRKSGNDTMDLGSVCSIAMQLISRLQTMHTRGVLHRDIQLGNCVIGLGPNSKIIYMIDFGFSKRYIDPHTNRHIPDSREKRDFIGNYCSVNVHCKGRVPSRRDDLEAAALMLIHLLTPRGLSWTRNGVPKTSQAHDLLITEKLLARPEDLCHGLPVEFEDFLRSCRRLKFAELPDYDHWIQAFSDLAVANGYSGNEAFVWPPPAPSVSHLSFPQSAKSHSRRHTMEDILAGLTRLKFDAEPVLGDRTNVEAAAKKAKEYLHKSAERNAKVSKSGDSVLAGRTSKSKGMLLADLSTRASRAGDNGSLATLVKEFNQILQMNSSRTLTKEASRFLDVLYKQLYDPSVFIQPVKVTRTRSFGDEALDAPANAKLGVVARLKFDVRKAQDNKALAALVEEFAKVTNRCAGRSITKDGFAFLDGIAQRLLAMQ</sequence>
<dbReference type="SMART" id="SM00220">
    <property type="entry name" value="S_TKc"/>
    <property type="match status" value="1"/>
</dbReference>
<feature type="region of interest" description="Disordered" evidence="2">
    <location>
        <begin position="1"/>
        <end position="27"/>
    </location>
</feature>
<dbReference type="InterPro" id="IPR050235">
    <property type="entry name" value="CK1_Ser-Thr_kinase"/>
</dbReference>
<feature type="domain" description="Protein kinase" evidence="3">
    <location>
        <begin position="36"/>
        <end position="319"/>
    </location>
</feature>
<evidence type="ECO:0000256" key="2">
    <source>
        <dbReference type="SAM" id="MobiDB-lite"/>
    </source>
</evidence>
<dbReference type="SUPFAM" id="SSF56112">
    <property type="entry name" value="Protein kinase-like (PK-like)"/>
    <property type="match status" value="1"/>
</dbReference>
<reference evidence="4 5" key="1">
    <citation type="journal article" date="2019" name="Nat. Ecol. Evol.">
        <title>Megaphylogeny resolves global patterns of mushroom evolution.</title>
        <authorList>
            <person name="Varga T."/>
            <person name="Krizsan K."/>
            <person name="Foldi C."/>
            <person name="Dima B."/>
            <person name="Sanchez-Garcia M."/>
            <person name="Sanchez-Ramirez S."/>
            <person name="Szollosi G.J."/>
            <person name="Szarkandi J.G."/>
            <person name="Papp V."/>
            <person name="Albert L."/>
            <person name="Andreopoulos W."/>
            <person name="Angelini C."/>
            <person name="Antonin V."/>
            <person name="Barry K.W."/>
            <person name="Bougher N.L."/>
            <person name="Buchanan P."/>
            <person name="Buyck B."/>
            <person name="Bense V."/>
            <person name="Catcheside P."/>
            <person name="Chovatia M."/>
            <person name="Cooper J."/>
            <person name="Damon W."/>
            <person name="Desjardin D."/>
            <person name="Finy P."/>
            <person name="Geml J."/>
            <person name="Haridas S."/>
            <person name="Hughes K."/>
            <person name="Justo A."/>
            <person name="Karasinski D."/>
            <person name="Kautmanova I."/>
            <person name="Kiss B."/>
            <person name="Kocsube S."/>
            <person name="Kotiranta H."/>
            <person name="LaButti K.M."/>
            <person name="Lechner B.E."/>
            <person name="Liimatainen K."/>
            <person name="Lipzen A."/>
            <person name="Lukacs Z."/>
            <person name="Mihaltcheva S."/>
            <person name="Morgado L.N."/>
            <person name="Niskanen T."/>
            <person name="Noordeloos M.E."/>
            <person name="Ohm R.A."/>
            <person name="Ortiz-Santana B."/>
            <person name="Ovrebo C."/>
            <person name="Racz N."/>
            <person name="Riley R."/>
            <person name="Savchenko A."/>
            <person name="Shiryaev A."/>
            <person name="Soop K."/>
            <person name="Spirin V."/>
            <person name="Szebenyi C."/>
            <person name="Tomsovsky M."/>
            <person name="Tulloss R.E."/>
            <person name="Uehling J."/>
            <person name="Grigoriev I.V."/>
            <person name="Vagvolgyi C."/>
            <person name="Papp T."/>
            <person name="Martin F.M."/>
            <person name="Miettinen O."/>
            <person name="Hibbett D.S."/>
            <person name="Nagy L.G."/>
        </authorList>
    </citation>
    <scope>NUCLEOTIDE SEQUENCE [LARGE SCALE GENOMIC DNA]</scope>
    <source>
        <strain evidence="4 5">FP101781</strain>
    </source>
</reference>
<gene>
    <name evidence="4" type="ORF">FA13DRAFT_1619365</name>
</gene>